<evidence type="ECO:0000313" key="1">
    <source>
        <dbReference type="EMBL" id="KAI0060638.1"/>
    </source>
</evidence>
<comment type="caution">
    <text evidence="1">The sequence shown here is derived from an EMBL/GenBank/DDBJ whole genome shotgun (WGS) entry which is preliminary data.</text>
</comment>
<accession>A0ACB8SXQ8</accession>
<dbReference type="EMBL" id="MU277217">
    <property type="protein sequence ID" value="KAI0060638.1"/>
    <property type="molecule type" value="Genomic_DNA"/>
</dbReference>
<protein>
    <submittedName>
        <fullName evidence="1">Uncharacterized protein</fullName>
    </submittedName>
</protein>
<keyword evidence="2" id="KW-1185">Reference proteome</keyword>
<gene>
    <name evidence="1" type="ORF">BV25DRAFT_1887832</name>
</gene>
<reference evidence="1" key="1">
    <citation type="submission" date="2021-03" db="EMBL/GenBank/DDBJ databases">
        <authorList>
            <consortium name="DOE Joint Genome Institute"/>
            <person name="Ahrendt S."/>
            <person name="Looney B.P."/>
            <person name="Miyauchi S."/>
            <person name="Morin E."/>
            <person name="Drula E."/>
            <person name="Courty P.E."/>
            <person name="Chicoki N."/>
            <person name="Fauchery L."/>
            <person name="Kohler A."/>
            <person name="Kuo A."/>
            <person name="Labutti K."/>
            <person name="Pangilinan J."/>
            <person name="Lipzen A."/>
            <person name="Riley R."/>
            <person name="Andreopoulos W."/>
            <person name="He G."/>
            <person name="Johnson J."/>
            <person name="Barry K.W."/>
            <person name="Grigoriev I.V."/>
            <person name="Nagy L."/>
            <person name="Hibbett D."/>
            <person name="Henrissat B."/>
            <person name="Matheny P.B."/>
            <person name="Labbe J."/>
            <person name="Martin F."/>
        </authorList>
    </citation>
    <scope>NUCLEOTIDE SEQUENCE</scope>
    <source>
        <strain evidence="1">HHB10654</strain>
    </source>
</reference>
<proteinExistence type="predicted"/>
<evidence type="ECO:0000313" key="2">
    <source>
        <dbReference type="Proteomes" id="UP000814140"/>
    </source>
</evidence>
<dbReference type="Proteomes" id="UP000814140">
    <property type="component" value="Unassembled WGS sequence"/>
</dbReference>
<name>A0ACB8SXQ8_9AGAM</name>
<organism evidence="1 2">
    <name type="scientific">Artomyces pyxidatus</name>
    <dbReference type="NCBI Taxonomy" id="48021"/>
    <lineage>
        <taxon>Eukaryota</taxon>
        <taxon>Fungi</taxon>
        <taxon>Dikarya</taxon>
        <taxon>Basidiomycota</taxon>
        <taxon>Agaricomycotina</taxon>
        <taxon>Agaricomycetes</taxon>
        <taxon>Russulales</taxon>
        <taxon>Auriscalpiaceae</taxon>
        <taxon>Artomyces</taxon>
    </lineage>
</organism>
<reference evidence="1" key="2">
    <citation type="journal article" date="2022" name="New Phytol.">
        <title>Evolutionary transition to the ectomycorrhizal habit in the genomes of a hyperdiverse lineage of mushroom-forming fungi.</title>
        <authorList>
            <person name="Looney B."/>
            <person name="Miyauchi S."/>
            <person name="Morin E."/>
            <person name="Drula E."/>
            <person name="Courty P.E."/>
            <person name="Kohler A."/>
            <person name="Kuo A."/>
            <person name="LaButti K."/>
            <person name="Pangilinan J."/>
            <person name="Lipzen A."/>
            <person name="Riley R."/>
            <person name="Andreopoulos W."/>
            <person name="He G."/>
            <person name="Johnson J."/>
            <person name="Nolan M."/>
            <person name="Tritt A."/>
            <person name="Barry K.W."/>
            <person name="Grigoriev I.V."/>
            <person name="Nagy L.G."/>
            <person name="Hibbett D."/>
            <person name="Henrissat B."/>
            <person name="Matheny P.B."/>
            <person name="Labbe J."/>
            <person name="Martin F.M."/>
        </authorList>
    </citation>
    <scope>NUCLEOTIDE SEQUENCE</scope>
    <source>
        <strain evidence="1">HHB10654</strain>
    </source>
</reference>
<sequence>MWSKSEMSLSLLAAYDLGASPALLQTIYDQEHGELQSVFMADTRNKTVEKQDVQIQEDNWKEYLGQDKYYANFVVFFSDKVKEFGGPAAFERYVYSPTADGAYMAERLVAGVVHPLIQMGYATEFGSDAMVAQALAQTAVHEPINPEIFIWNSTPHDNDSNIKVSSSNPLSLFGVLQEAYASSIMKPVMPYDPNALIRKRTADTLTPARIVEIRRLTTLWGCTPAALTPATIAEKTRDVLFAATTLFAGTGKRGRAPRLDFFLMHVLTSALFVPHLLHALHSAEAKARLLNSYLASTLLTMLIRGQPRVDTGLLMSYPATPVPPSQRGSAKQSTAPTPAVFGRPADPEFANPWVVLLPHVLPARDAHTLKVFRALYFAAQRYGELPRGAVAGGDMRDIDGSVFARAAGVLVDVMGWVGPGEGQDEGSWDRSGLGWDAAWEAEDK</sequence>